<name>M9LQS5_PAEPP</name>
<dbReference type="OrthoDB" id="2735059at2"/>
<evidence type="ECO:0000313" key="1">
    <source>
        <dbReference type="EMBL" id="GAC43386.1"/>
    </source>
</evidence>
<protein>
    <submittedName>
        <fullName evidence="1">U3 small nucleolar ribonucleoprotein component</fullName>
    </submittedName>
</protein>
<keyword evidence="1" id="KW-0687">Ribonucleoprotein</keyword>
<sequence length="125" mass="14707">MDFIKNIQKVLDKKHDFDVRQLKFITSLNYYIDINSEFEDVSYLDICFVLDSNISSEKMDILIKFTNVSSLEIKDFGGAYNQILGFEIIDYGRNGWEKANRFFINDYENSIIKFNCESIEILSVK</sequence>
<dbReference type="EMBL" id="BALG01000212">
    <property type="protein sequence ID" value="GAC43386.1"/>
    <property type="molecule type" value="Genomic_DNA"/>
</dbReference>
<accession>M9LQS5</accession>
<evidence type="ECO:0000313" key="2">
    <source>
        <dbReference type="Proteomes" id="UP000029453"/>
    </source>
</evidence>
<dbReference type="AlphaFoldDB" id="M9LQS5"/>
<keyword evidence="2" id="KW-1185">Reference proteome</keyword>
<comment type="caution">
    <text evidence="1">The sequence shown here is derived from an EMBL/GenBank/DDBJ whole genome shotgun (WGS) entry which is preliminary data.</text>
</comment>
<reference evidence="1 2" key="1">
    <citation type="submission" date="2012-10" db="EMBL/GenBank/DDBJ databases">
        <title>Draft Genome Sequence of Paenibacillus popilliae ATCC 14706T.</title>
        <authorList>
            <person name="Iiyama K."/>
            <person name="Mori K."/>
            <person name="Mon H."/>
            <person name="Chieda Y."/>
            <person name="Lee J.M."/>
            <person name="Kusakabe T."/>
            <person name="Tashiro K."/>
            <person name="Asano S."/>
            <person name="Yasunaga-Aoki C."/>
            <person name="Shimizu S."/>
        </authorList>
    </citation>
    <scope>NUCLEOTIDE SEQUENCE [LARGE SCALE GENOMIC DNA]</scope>
    <source>
        <strain evidence="1 2">ATCC 14706</strain>
    </source>
</reference>
<dbReference type="Proteomes" id="UP000029453">
    <property type="component" value="Unassembled WGS sequence"/>
</dbReference>
<dbReference type="RefSeq" id="WP_006287037.1">
    <property type="nucleotide sequence ID" value="NZ_BALG01000212.1"/>
</dbReference>
<dbReference type="GO" id="GO:1990904">
    <property type="term" value="C:ribonucleoprotein complex"/>
    <property type="evidence" value="ECO:0007669"/>
    <property type="project" value="UniProtKB-KW"/>
</dbReference>
<proteinExistence type="predicted"/>
<organism evidence="1 2">
    <name type="scientific">Paenibacillus popilliae ATCC 14706</name>
    <dbReference type="NCBI Taxonomy" id="1212764"/>
    <lineage>
        <taxon>Bacteria</taxon>
        <taxon>Bacillati</taxon>
        <taxon>Bacillota</taxon>
        <taxon>Bacilli</taxon>
        <taxon>Bacillales</taxon>
        <taxon>Paenibacillaceae</taxon>
        <taxon>Paenibacillus</taxon>
    </lineage>
</organism>
<gene>
    <name evidence="1" type="ORF">PPOP_2753</name>
</gene>